<feature type="transmembrane region" description="Helical" evidence="1">
    <location>
        <begin position="96"/>
        <end position="116"/>
    </location>
</feature>
<dbReference type="RefSeq" id="XP_072573482.1">
    <property type="nucleotide sequence ID" value="XM_072717381.1"/>
</dbReference>
<sequence length="179" mass="20101">MEESGNLLRSADNQSRVSIPVQVVFKVLMTAFPVAQIAVGAVHLNDCPQQRYIPIFLLVSGISGLVMGMVCLPCARRNEDRGWSPVSGLCGTASTLLTTFTFCWFITGNVWIYSIYPANYNQTVPGLPYCNKIVYQFAFWTSTLMYIGLGAMLLGCIFVLIYLWLYGRRQTIGRFNWTI</sequence>
<feature type="transmembrane region" description="Helical" evidence="1">
    <location>
        <begin position="55"/>
        <end position="75"/>
    </location>
</feature>
<reference evidence="2" key="1">
    <citation type="submission" date="2025-08" db="UniProtKB">
        <authorList>
            <consortium name="Ensembl"/>
        </authorList>
    </citation>
    <scope>IDENTIFICATION</scope>
</reference>
<evidence type="ECO:0000313" key="3">
    <source>
        <dbReference type="Proteomes" id="UP000261540"/>
    </source>
</evidence>
<evidence type="ECO:0000256" key="1">
    <source>
        <dbReference type="SAM" id="Phobius"/>
    </source>
</evidence>
<dbReference type="PANTHER" id="PTHR33444:SF2">
    <property type="entry name" value="MARVEL DOMAIN-CONTAINING PROTEIN"/>
    <property type="match status" value="1"/>
</dbReference>
<evidence type="ECO:0000313" key="2">
    <source>
        <dbReference type="Ensembl" id="ENSPKIP00000023081.1"/>
    </source>
</evidence>
<keyword evidence="1" id="KW-1133">Transmembrane helix</keyword>
<dbReference type="Proteomes" id="UP000261540">
    <property type="component" value="Unplaced"/>
</dbReference>
<accession>A0A3B3RZ60</accession>
<dbReference type="InterPro" id="IPR040350">
    <property type="entry name" value="TMEM272"/>
</dbReference>
<name>A0A3B3RZ60_9TELE</name>
<organism evidence="2 3">
    <name type="scientific">Paramormyrops kingsleyae</name>
    <dbReference type="NCBI Taxonomy" id="1676925"/>
    <lineage>
        <taxon>Eukaryota</taxon>
        <taxon>Metazoa</taxon>
        <taxon>Chordata</taxon>
        <taxon>Craniata</taxon>
        <taxon>Vertebrata</taxon>
        <taxon>Euteleostomi</taxon>
        <taxon>Actinopterygii</taxon>
        <taxon>Neopterygii</taxon>
        <taxon>Teleostei</taxon>
        <taxon>Osteoglossocephala</taxon>
        <taxon>Osteoglossomorpha</taxon>
        <taxon>Osteoglossiformes</taxon>
        <taxon>Mormyridae</taxon>
        <taxon>Paramormyrops</taxon>
    </lineage>
</organism>
<dbReference type="AlphaFoldDB" id="A0A3B3RZ60"/>
<dbReference type="STRING" id="1676925.ENSPKIP00000023081"/>
<keyword evidence="3" id="KW-1185">Reference proteome</keyword>
<dbReference type="GeneTree" id="ENSGT00940000165960"/>
<dbReference type="GeneID" id="140593292"/>
<dbReference type="Ensembl" id="ENSPKIT00000003756.1">
    <property type="protein sequence ID" value="ENSPKIP00000023081.1"/>
    <property type="gene ID" value="ENSPKIG00000006848.1"/>
</dbReference>
<dbReference type="RefSeq" id="XP_072573483.1">
    <property type="nucleotide sequence ID" value="XM_072717382.1"/>
</dbReference>
<protein>
    <submittedName>
        <fullName evidence="2">Si:dkey-19b23.12</fullName>
    </submittedName>
</protein>
<feature type="transmembrane region" description="Helical" evidence="1">
    <location>
        <begin position="23"/>
        <end position="43"/>
    </location>
</feature>
<reference evidence="2" key="2">
    <citation type="submission" date="2025-09" db="UniProtKB">
        <authorList>
            <consortium name="Ensembl"/>
        </authorList>
    </citation>
    <scope>IDENTIFICATION</scope>
</reference>
<dbReference type="RefSeq" id="XP_072573484.1">
    <property type="nucleotide sequence ID" value="XM_072717383.1"/>
</dbReference>
<dbReference type="PANTHER" id="PTHR33444">
    <property type="entry name" value="SI:DKEY-19B23.12-RELATED"/>
    <property type="match status" value="1"/>
</dbReference>
<proteinExistence type="predicted"/>
<feature type="transmembrane region" description="Helical" evidence="1">
    <location>
        <begin position="144"/>
        <end position="165"/>
    </location>
</feature>
<keyword evidence="1" id="KW-0812">Transmembrane</keyword>
<keyword evidence="1" id="KW-0472">Membrane</keyword>